<dbReference type="AlphaFoldDB" id="A0ABD3HGW4"/>
<gene>
    <name evidence="2" type="ORF">R1sor_015684</name>
</gene>
<dbReference type="EMBL" id="JBJQOH010000004">
    <property type="protein sequence ID" value="KAL3689375.1"/>
    <property type="molecule type" value="Genomic_DNA"/>
</dbReference>
<organism evidence="2 3">
    <name type="scientific">Riccia sorocarpa</name>
    <dbReference type="NCBI Taxonomy" id="122646"/>
    <lineage>
        <taxon>Eukaryota</taxon>
        <taxon>Viridiplantae</taxon>
        <taxon>Streptophyta</taxon>
        <taxon>Embryophyta</taxon>
        <taxon>Marchantiophyta</taxon>
        <taxon>Marchantiopsida</taxon>
        <taxon>Marchantiidae</taxon>
        <taxon>Marchantiales</taxon>
        <taxon>Ricciaceae</taxon>
        <taxon>Riccia</taxon>
    </lineage>
</organism>
<reference evidence="2 3" key="1">
    <citation type="submission" date="2024-09" db="EMBL/GenBank/DDBJ databases">
        <title>Chromosome-scale assembly of Riccia sorocarpa.</title>
        <authorList>
            <person name="Paukszto L."/>
        </authorList>
    </citation>
    <scope>NUCLEOTIDE SEQUENCE [LARGE SCALE GENOMIC DNA]</scope>
    <source>
        <strain evidence="2">LP-2024</strain>
        <tissue evidence="2">Aerial parts of the thallus</tissue>
    </source>
</reference>
<sequence>MMEELEKNRRKMKGNWFKPFQGMELQCVNSILGKLLGGELLLRKSNKFVDDREDLQSFCTWMKIEDRLFDEMIRFFGIKFDKGVTRKELSKKYNVTSKFLKEVQSLLFEEDMAALKRNVKWKGVPAVLENKLVALYREATAEKVDQSKVTFEGMFNVLISLFSKCEDMKFVLVVYLLPTAISDIIASFKKFDSLVPRIVFDYYIGFYEPERAIEDSKRPVKGQAFLKMVVFVTAEGKEFQNCSIEKKIDLSCRKVGSDGDYYMRHPKGSFEWQKKEWILNHAPTWSMVEGYELPAGGRVQPYCKRPDDVEQMVSNWSSEGGVDMDEEDGMAISEMEQEDPIEEQNVGDRHHFSDEEPESETEDGHEGKNNEDAQIGLGNPGNGSEYGRDDIDKEEDKQHNIDTDIGHSQVEVNIM</sequence>
<comment type="caution">
    <text evidence="2">The sequence shown here is derived from an EMBL/GenBank/DDBJ whole genome shotgun (WGS) entry which is preliminary data.</text>
</comment>
<feature type="region of interest" description="Disordered" evidence="1">
    <location>
        <begin position="337"/>
        <end position="415"/>
    </location>
</feature>
<feature type="compositionally biased region" description="Basic and acidic residues" evidence="1">
    <location>
        <begin position="386"/>
        <end position="405"/>
    </location>
</feature>
<dbReference type="Proteomes" id="UP001633002">
    <property type="component" value="Unassembled WGS sequence"/>
</dbReference>
<keyword evidence="3" id="KW-1185">Reference proteome</keyword>
<evidence type="ECO:0000313" key="2">
    <source>
        <dbReference type="EMBL" id="KAL3689375.1"/>
    </source>
</evidence>
<protein>
    <submittedName>
        <fullName evidence="2">Uncharacterized protein</fullName>
    </submittedName>
</protein>
<evidence type="ECO:0000313" key="3">
    <source>
        <dbReference type="Proteomes" id="UP001633002"/>
    </source>
</evidence>
<name>A0ABD3HGW4_9MARC</name>
<proteinExistence type="predicted"/>
<feature type="compositionally biased region" description="Basic and acidic residues" evidence="1">
    <location>
        <begin position="362"/>
        <end position="371"/>
    </location>
</feature>
<evidence type="ECO:0000256" key="1">
    <source>
        <dbReference type="SAM" id="MobiDB-lite"/>
    </source>
</evidence>
<accession>A0ABD3HGW4</accession>